<dbReference type="EMBL" id="JAIZAY010000001">
    <property type="protein sequence ID" value="KAJ8049039.1"/>
    <property type="molecule type" value="Genomic_DNA"/>
</dbReference>
<name>A0A9Q1CR78_HOLLE</name>
<dbReference type="SUPFAM" id="SSF52200">
    <property type="entry name" value="Toll/Interleukin receptor TIR domain"/>
    <property type="match status" value="1"/>
</dbReference>
<evidence type="ECO:0000313" key="4">
    <source>
        <dbReference type="Proteomes" id="UP001152320"/>
    </source>
</evidence>
<dbReference type="PANTHER" id="PTHR46312:SF2">
    <property type="entry name" value="NUCLEOTIDE-BINDING OLIGOMERIZATION DOMAIN-CONTAINING PROTEIN 2-LIKE"/>
    <property type="match status" value="1"/>
</dbReference>
<organism evidence="3 4">
    <name type="scientific">Holothuria leucospilota</name>
    <name type="common">Black long sea cucumber</name>
    <name type="synonym">Mertensiothuria leucospilota</name>
    <dbReference type="NCBI Taxonomy" id="206669"/>
    <lineage>
        <taxon>Eukaryota</taxon>
        <taxon>Metazoa</taxon>
        <taxon>Echinodermata</taxon>
        <taxon>Eleutherozoa</taxon>
        <taxon>Echinozoa</taxon>
        <taxon>Holothuroidea</taxon>
        <taxon>Aspidochirotacea</taxon>
        <taxon>Aspidochirotida</taxon>
        <taxon>Holothuriidae</taxon>
        <taxon>Holothuria</taxon>
    </lineage>
</organism>
<dbReference type="SUPFAM" id="SSF52540">
    <property type="entry name" value="P-loop containing nucleoside triphosphate hydrolases"/>
    <property type="match status" value="1"/>
</dbReference>
<dbReference type="InterPro" id="IPR011029">
    <property type="entry name" value="DEATH-like_dom_sf"/>
</dbReference>
<dbReference type="InterPro" id="IPR035897">
    <property type="entry name" value="Toll_tir_struct_dom_sf"/>
</dbReference>
<accession>A0A9Q1CR78</accession>
<proteinExistence type="predicted"/>
<protein>
    <submittedName>
        <fullName evidence="3">Protein NLRC5</fullName>
    </submittedName>
</protein>
<dbReference type="Gene3D" id="1.10.533.10">
    <property type="entry name" value="Death Domain, Fas"/>
    <property type="match status" value="1"/>
</dbReference>
<feature type="region of interest" description="Disordered" evidence="1">
    <location>
        <begin position="1"/>
        <end position="33"/>
    </location>
</feature>
<dbReference type="Gene3D" id="3.40.50.300">
    <property type="entry name" value="P-loop containing nucleotide triphosphate hydrolases"/>
    <property type="match status" value="1"/>
</dbReference>
<dbReference type="AlphaFoldDB" id="A0A9Q1CR78"/>
<keyword evidence="4" id="KW-1185">Reference proteome</keyword>
<reference evidence="3" key="1">
    <citation type="submission" date="2021-10" db="EMBL/GenBank/DDBJ databases">
        <title>Tropical sea cucumber genome reveals ecological adaptation and Cuvierian tubules defense mechanism.</title>
        <authorList>
            <person name="Chen T."/>
        </authorList>
    </citation>
    <scope>NUCLEOTIDE SEQUENCE</scope>
    <source>
        <strain evidence="3">Nanhai2018</strain>
        <tissue evidence="3">Muscle</tissue>
    </source>
</reference>
<evidence type="ECO:0000313" key="3">
    <source>
        <dbReference type="EMBL" id="KAJ8049039.1"/>
    </source>
</evidence>
<dbReference type="InterPro" id="IPR027417">
    <property type="entry name" value="P-loop_NTPase"/>
</dbReference>
<gene>
    <name evidence="3" type="ORF">HOLleu_01589</name>
</gene>
<comment type="caution">
    <text evidence="3">The sequence shown here is derived from an EMBL/GenBank/DDBJ whole genome shotgun (WGS) entry which is preliminary data.</text>
</comment>
<feature type="domain" description="NACHT" evidence="2">
    <location>
        <begin position="389"/>
        <end position="537"/>
    </location>
</feature>
<dbReference type="InterPro" id="IPR007111">
    <property type="entry name" value="NACHT_NTPase"/>
</dbReference>
<sequence length="743" mass="85777">MECASYGQSAQSKETSEGSTVKQNMPNRPTNNTLGELKIAVARELSSIDCQMVATMAGFRSAEKERMKDGISLMDALESKGYFEESEMETLVDLFTKCELHKVAGIIEAYIKVTDKDEKQRKVSDTYRPCAQDLLVRDAAKAPNESKEKIFVSFSFSIKERVMTLKDRIETYLGEDTCWICTTGVDGGDNLDTEIVRAIDNADIILCMINEGFVQLSRSKNKHLIPILLENVEWPLKKSSGEPSPMQLAFTQLLYVNLHDQTMKEDEFKKLITTIKKRLGLMEEGTLTPRFSTQTQTPHPPPAKSLSPVVKENKTQLVKELRNKYKNLFGKFQPSPLLRDNYDIDKLFVENGIKFLKETHGASDEHERWRMLKDYKTIFTDPQIKSKRFILDGEPGYGKSALTLQITHDWCQQLKPLDQFQVLILLRLRQFSKVPTIYSAIRKFLLPRDSKLTEDDIKNILDGSSTIVILDGYDEYPDRGQEDTDIEHIIRGDMFQEHVVFLTSRTSCLPSNYSSETKRLRLTGFDATARDNYIQNMVTVGRPQGACKIHQFLKVNTVPADFCKIPLFFAMICYMVLKEERFYNLNTVTEFFEHIIICFYSHDQIKEVGAETKLEYCTLGKIALEGLSSDSQKLSWEDNDLKVYIGQNLYKQYIRIGILNEEENYDYDSKKYKTEVTFYHKLFAEWFAAHYLAEKAEKHLTKLTKVWRYVRQPTRRRSLHNLMESLNPDDVQFLYRFACGLSP</sequence>
<dbReference type="PANTHER" id="PTHR46312">
    <property type="entry name" value="NACHT DOMAIN-CONTAINING PROTEIN"/>
    <property type="match status" value="1"/>
</dbReference>
<dbReference type="Gene3D" id="3.40.50.10140">
    <property type="entry name" value="Toll/interleukin-1 receptor homology (TIR) domain"/>
    <property type="match status" value="1"/>
</dbReference>
<feature type="region of interest" description="Disordered" evidence="1">
    <location>
        <begin position="290"/>
        <end position="309"/>
    </location>
</feature>
<dbReference type="OrthoDB" id="427518at2759"/>
<evidence type="ECO:0000259" key="2">
    <source>
        <dbReference type="Pfam" id="PF05729"/>
    </source>
</evidence>
<dbReference type="Proteomes" id="UP001152320">
    <property type="component" value="Chromosome 1"/>
</dbReference>
<evidence type="ECO:0000256" key="1">
    <source>
        <dbReference type="SAM" id="MobiDB-lite"/>
    </source>
</evidence>
<dbReference type="Pfam" id="PF05729">
    <property type="entry name" value="NACHT"/>
    <property type="match status" value="1"/>
</dbReference>